<proteinExistence type="predicted"/>
<keyword evidence="1" id="KW-0732">Signal</keyword>
<organism evidence="2 3">
    <name type="scientific">Lentzea xinjiangensis</name>
    <dbReference type="NCBI Taxonomy" id="402600"/>
    <lineage>
        <taxon>Bacteria</taxon>
        <taxon>Bacillati</taxon>
        <taxon>Actinomycetota</taxon>
        <taxon>Actinomycetes</taxon>
        <taxon>Pseudonocardiales</taxon>
        <taxon>Pseudonocardiaceae</taxon>
        <taxon>Lentzea</taxon>
    </lineage>
</organism>
<feature type="signal peptide" evidence="1">
    <location>
        <begin position="1"/>
        <end position="24"/>
    </location>
</feature>
<evidence type="ECO:0000256" key="1">
    <source>
        <dbReference type="SAM" id="SignalP"/>
    </source>
</evidence>
<sequence>MRTPPRPLALLAVAVLLPGTALLAAGSAASSPGRTVPACAALDRLRIPASVMSLPTTGGRVTAATTTSAVVSGQTIEYCQVDADLHPVDPAAPAIKMRVALPHGWNR</sequence>
<reference evidence="3" key="1">
    <citation type="submission" date="2016-10" db="EMBL/GenBank/DDBJ databases">
        <authorList>
            <person name="Varghese N."/>
            <person name="Submissions S."/>
        </authorList>
    </citation>
    <scope>NUCLEOTIDE SEQUENCE [LARGE SCALE GENOMIC DNA]</scope>
    <source>
        <strain evidence="3">CGMCC 4.3525</strain>
    </source>
</reference>
<dbReference type="STRING" id="402600.SAMN05216188_106104"/>
<accession>A0A1H9JQ92</accession>
<dbReference type="AlphaFoldDB" id="A0A1H9JQ92"/>
<keyword evidence="3" id="KW-1185">Reference proteome</keyword>
<name>A0A1H9JQ92_9PSEU</name>
<gene>
    <name evidence="2" type="ORF">SAMN05216188_106104</name>
</gene>
<protein>
    <submittedName>
        <fullName evidence="2">Feruloyl esterase</fullName>
    </submittedName>
</protein>
<feature type="chain" id="PRO_5039648642" evidence="1">
    <location>
        <begin position="25"/>
        <end position="107"/>
    </location>
</feature>
<dbReference type="EMBL" id="FOFR01000006">
    <property type="protein sequence ID" value="SEQ89111.1"/>
    <property type="molecule type" value="Genomic_DNA"/>
</dbReference>
<dbReference type="Proteomes" id="UP000199352">
    <property type="component" value="Unassembled WGS sequence"/>
</dbReference>
<evidence type="ECO:0000313" key="3">
    <source>
        <dbReference type="Proteomes" id="UP000199352"/>
    </source>
</evidence>
<dbReference type="RefSeq" id="WP_245777806.1">
    <property type="nucleotide sequence ID" value="NZ_FOFR01000006.1"/>
</dbReference>
<evidence type="ECO:0000313" key="2">
    <source>
        <dbReference type="EMBL" id="SEQ89111.1"/>
    </source>
</evidence>